<evidence type="ECO:0000313" key="3">
    <source>
        <dbReference type="WBParaSite" id="TMUE_3000013275.1"/>
    </source>
</evidence>
<proteinExistence type="predicted"/>
<evidence type="ECO:0000256" key="1">
    <source>
        <dbReference type="SAM" id="MobiDB-lite"/>
    </source>
</evidence>
<dbReference type="AlphaFoldDB" id="A0A5S6R1A7"/>
<dbReference type="Proteomes" id="UP000046395">
    <property type="component" value="Unassembled WGS sequence"/>
</dbReference>
<organism evidence="2 3">
    <name type="scientific">Trichuris muris</name>
    <name type="common">Mouse whipworm</name>
    <dbReference type="NCBI Taxonomy" id="70415"/>
    <lineage>
        <taxon>Eukaryota</taxon>
        <taxon>Metazoa</taxon>
        <taxon>Ecdysozoa</taxon>
        <taxon>Nematoda</taxon>
        <taxon>Enoplea</taxon>
        <taxon>Dorylaimia</taxon>
        <taxon>Trichinellida</taxon>
        <taxon>Trichuridae</taxon>
        <taxon>Trichuris</taxon>
    </lineage>
</organism>
<evidence type="ECO:0000313" key="2">
    <source>
        <dbReference type="Proteomes" id="UP000046395"/>
    </source>
</evidence>
<keyword evidence="2" id="KW-1185">Reference proteome</keyword>
<dbReference type="WBParaSite" id="TMUE_3000013275.1">
    <property type="protein sequence ID" value="TMUE_3000013275.1"/>
    <property type="gene ID" value="WBGene00301823"/>
</dbReference>
<name>A0A5S6R1A7_TRIMR</name>
<accession>A0A5S6R1A7</accession>
<protein>
    <submittedName>
        <fullName evidence="3">Uncharacterized protein</fullName>
    </submittedName>
</protein>
<feature type="region of interest" description="Disordered" evidence="1">
    <location>
        <begin position="112"/>
        <end position="150"/>
    </location>
</feature>
<reference evidence="3" key="1">
    <citation type="submission" date="2019-12" db="UniProtKB">
        <authorList>
            <consortium name="WormBaseParasite"/>
        </authorList>
    </citation>
    <scope>IDENTIFICATION</scope>
</reference>
<sequence>MIGITTVCRQFLRGRRQSTGKTRISNDDPLRPTIITANAKCQINTRPGNRTRGLKRSQWGDGFFSSTDLVHLVDRAPIFNRPKLICWWSPTPAYDSIDQEKQHLQAEIHFPNFHPDRKLRSTRRSPLSQLDGDGPPPPNKVVFDHGLVKR</sequence>